<dbReference type="GO" id="GO:0005737">
    <property type="term" value="C:cytoplasm"/>
    <property type="evidence" value="ECO:0007669"/>
    <property type="project" value="UniProtKB-SubCell"/>
</dbReference>
<dbReference type="EMBL" id="CP013659">
    <property type="protein sequence ID" value="ALS73854.1"/>
    <property type="molecule type" value="Genomic_DNA"/>
</dbReference>
<evidence type="ECO:0000256" key="14">
    <source>
        <dbReference type="ARBA" id="ARBA00023027"/>
    </source>
</evidence>
<keyword evidence="17 18" id="KW-0170">Cobalt</keyword>
<evidence type="ECO:0000259" key="19">
    <source>
        <dbReference type="Pfam" id="PF01761"/>
    </source>
</evidence>
<evidence type="ECO:0000256" key="2">
    <source>
        <dbReference type="ARBA" id="ARBA00001911"/>
    </source>
</evidence>
<dbReference type="UniPathway" id="UPA00053">
    <property type="reaction ID" value="UER00085"/>
</dbReference>
<evidence type="ECO:0000256" key="10">
    <source>
        <dbReference type="ARBA" id="ARBA00022605"/>
    </source>
</evidence>
<dbReference type="Proteomes" id="UP000067683">
    <property type="component" value="Chromosome"/>
</dbReference>
<evidence type="ECO:0000256" key="18">
    <source>
        <dbReference type="HAMAP-Rule" id="MF_00110"/>
    </source>
</evidence>
<dbReference type="InterPro" id="IPR016037">
    <property type="entry name" value="DHQ_synth_AroB"/>
</dbReference>
<dbReference type="InterPro" id="IPR056179">
    <property type="entry name" value="DHQS_C"/>
</dbReference>
<keyword evidence="11 18" id="KW-0479">Metal-binding</keyword>
<feature type="binding site" evidence="18">
    <location>
        <begin position="167"/>
        <end position="170"/>
    </location>
    <ligand>
        <name>NAD(+)</name>
        <dbReference type="ChEBI" id="CHEBI:57540"/>
    </ligand>
</feature>
<feature type="domain" description="3-dehydroquinate synthase C-terminal" evidence="20">
    <location>
        <begin position="179"/>
        <end position="316"/>
    </location>
</feature>
<feature type="binding site" evidence="18">
    <location>
        <position position="182"/>
    </location>
    <ligand>
        <name>Zn(2+)</name>
        <dbReference type="ChEBI" id="CHEBI:29105"/>
    </ligand>
</feature>
<evidence type="ECO:0000256" key="1">
    <source>
        <dbReference type="ARBA" id="ARBA00001393"/>
    </source>
</evidence>
<evidence type="ECO:0000256" key="15">
    <source>
        <dbReference type="ARBA" id="ARBA00023141"/>
    </source>
</evidence>
<comment type="catalytic activity">
    <reaction evidence="1 18">
        <text>7-phospho-2-dehydro-3-deoxy-D-arabino-heptonate = 3-dehydroquinate + phosphate</text>
        <dbReference type="Rhea" id="RHEA:21968"/>
        <dbReference type="ChEBI" id="CHEBI:32364"/>
        <dbReference type="ChEBI" id="CHEBI:43474"/>
        <dbReference type="ChEBI" id="CHEBI:58394"/>
        <dbReference type="EC" id="4.2.3.4"/>
    </reaction>
</comment>
<comment type="pathway">
    <text evidence="5 18">Metabolic intermediate biosynthesis; chorismate biosynthesis; chorismate from D-erythrose 4-phosphate and phosphoenolpyruvate: step 2/7.</text>
</comment>
<evidence type="ECO:0000256" key="9">
    <source>
        <dbReference type="ARBA" id="ARBA00022490"/>
    </source>
</evidence>
<evidence type="ECO:0000313" key="22">
    <source>
        <dbReference type="Proteomes" id="UP000067683"/>
    </source>
</evidence>
<evidence type="ECO:0000256" key="4">
    <source>
        <dbReference type="ARBA" id="ARBA00004496"/>
    </source>
</evidence>
<sequence length="357" mass="39259">MRELRVETEHPYTVHIGQGAVKLLVKHYRDLLAAADQVVVIADSQVAELHLPQLLGALEDFQPKVFRVPAGEGAKSAESFMDCHSFLLSENCSRNTVILAFGGGAVGDLAGFVASTFMRGVPFIQVPTTILAHDSAVGGKTAINHPLGKNMIGTFYQPRAVIYDSDFLQTLPENEIRSGMAEVIKHAFISNEGWLDELMAYQDFSTMSGQELEGHLEKGIAVKSAIVEEDEFEGGVRKFLNFGHTLAHAIEAHLGYGKLTHGEAVVLGMAYALELSESPELPRFLNWTKVNGYPITLLVNMPFDELLPYMKKDKKSTAAALNFVLLGAVGRPYIETIPEQRAQAAYDKLRKTIKEMI</sequence>
<dbReference type="STRING" id="200991.AUC31_00690"/>
<dbReference type="PANTHER" id="PTHR43622:SF7">
    <property type="entry name" value="3-DEHYDROQUINATE SYNTHASE, CHLOROPLASTIC"/>
    <property type="match status" value="1"/>
</dbReference>
<dbReference type="Gene3D" id="1.20.1090.10">
    <property type="entry name" value="Dehydroquinate synthase-like - alpha domain"/>
    <property type="match status" value="1"/>
</dbReference>
<evidence type="ECO:0000256" key="11">
    <source>
        <dbReference type="ARBA" id="ARBA00022723"/>
    </source>
</evidence>
<dbReference type="InterPro" id="IPR030960">
    <property type="entry name" value="DHQS/DOIS_N"/>
</dbReference>
<feature type="domain" description="3-dehydroquinate synthase N-terminal" evidence="19">
    <location>
        <begin position="67"/>
        <end position="177"/>
    </location>
</feature>
<dbReference type="SUPFAM" id="SSF56796">
    <property type="entry name" value="Dehydroquinate synthase-like"/>
    <property type="match status" value="1"/>
</dbReference>
<name>A0A0U2YQG5_9BACL</name>
<keyword evidence="9 18" id="KW-0963">Cytoplasm</keyword>
<dbReference type="InterPro" id="IPR050071">
    <property type="entry name" value="Dehydroquinate_synthase"/>
</dbReference>
<keyword evidence="16 18" id="KW-0456">Lyase</keyword>
<evidence type="ECO:0000256" key="6">
    <source>
        <dbReference type="ARBA" id="ARBA00005412"/>
    </source>
</evidence>
<evidence type="ECO:0000256" key="13">
    <source>
        <dbReference type="ARBA" id="ARBA00022833"/>
    </source>
</evidence>
<dbReference type="GO" id="GO:0046872">
    <property type="term" value="F:metal ion binding"/>
    <property type="evidence" value="ECO:0007669"/>
    <property type="project" value="UniProtKB-KW"/>
</dbReference>
<keyword evidence="10 18" id="KW-0028">Amino-acid biosynthesis</keyword>
<evidence type="ECO:0000259" key="20">
    <source>
        <dbReference type="Pfam" id="PF24621"/>
    </source>
</evidence>
<comment type="cofactor">
    <cofactor evidence="3">
        <name>Zn(2+)</name>
        <dbReference type="ChEBI" id="CHEBI:29105"/>
    </cofactor>
</comment>
<dbReference type="Gene3D" id="3.40.50.1970">
    <property type="match status" value="1"/>
</dbReference>
<dbReference type="GO" id="GO:0003856">
    <property type="term" value="F:3-dehydroquinate synthase activity"/>
    <property type="evidence" value="ECO:0007669"/>
    <property type="project" value="UniProtKB-UniRule"/>
</dbReference>
<dbReference type="HAMAP" id="MF_00110">
    <property type="entry name" value="DHQ_synthase"/>
    <property type="match status" value="1"/>
</dbReference>
<keyword evidence="13 18" id="KW-0862">Zinc</keyword>
<dbReference type="FunFam" id="3.40.50.1970:FF:000007">
    <property type="entry name" value="Pentafunctional AROM polypeptide"/>
    <property type="match status" value="1"/>
</dbReference>
<feature type="binding site" evidence="18">
    <location>
        <position position="244"/>
    </location>
    <ligand>
        <name>Zn(2+)</name>
        <dbReference type="ChEBI" id="CHEBI:29105"/>
    </ligand>
</feature>
<dbReference type="OrthoDB" id="9806583at2"/>
<comment type="function">
    <text evidence="18">Catalyzes the conversion of 3-deoxy-D-arabino-heptulosonate 7-phosphate (DAHP) to dehydroquinate (DHQ).</text>
</comment>
<dbReference type="PANTHER" id="PTHR43622">
    <property type="entry name" value="3-DEHYDROQUINATE SYNTHASE"/>
    <property type="match status" value="1"/>
</dbReference>
<keyword evidence="14 18" id="KW-0520">NAD</keyword>
<dbReference type="Pfam" id="PF01761">
    <property type="entry name" value="DHQ_synthase"/>
    <property type="match status" value="1"/>
</dbReference>
<organism evidence="21 22">
    <name type="scientific">Planococcus rifietoensis</name>
    <dbReference type="NCBI Taxonomy" id="200991"/>
    <lineage>
        <taxon>Bacteria</taxon>
        <taxon>Bacillati</taxon>
        <taxon>Bacillota</taxon>
        <taxon>Bacilli</taxon>
        <taxon>Bacillales</taxon>
        <taxon>Caryophanaceae</taxon>
        <taxon>Planococcus</taxon>
    </lineage>
</organism>
<evidence type="ECO:0000256" key="3">
    <source>
        <dbReference type="ARBA" id="ARBA00001947"/>
    </source>
</evidence>
<feature type="binding site" evidence="18">
    <location>
        <position position="149"/>
    </location>
    <ligand>
        <name>NAD(+)</name>
        <dbReference type="ChEBI" id="CHEBI:57540"/>
    </ligand>
</feature>
<feature type="binding site" evidence="18">
    <location>
        <begin position="104"/>
        <end position="108"/>
    </location>
    <ligand>
        <name>NAD(+)</name>
        <dbReference type="ChEBI" id="CHEBI:57540"/>
    </ligand>
</feature>
<comment type="similarity">
    <text evidence="6 18">Belongs to the sugar phosphate cyclases superfamily. Dehydroquinate synthase family.</text>
</comment>
<dbReference type="GO" id="GO:0000166">
    <property type="term" value="F:nucleotide binding"/>
    <property type="evidence" value="ECO:0007669"/>
    <property type="project" value="UniProtKB-KW"/>
</dbReference>
<comment type="caution">
    <text evidence="18">Lacks conserved residue(s) required for the propagation of feature annotation.</text>
</comment>
<feature type="binding site" evidence="18">
    <location>
        <position position="140"/>
    </location>
    <ligand>
        <name>NAD(+)</name>
        <dbReference type="ChEBI" id="CHEBI:57540"/>
    </ligand>
</feature>
<dbReference type="EC" id="4.2.3.4" evidence="7 18"/>
<dbReference type="RefSeq" id="WP_058380563.1">
    <property type="nucleotide sequence ID" value="NZ_CP013659.2"/>
</dbReference>
<evidence type="ECO:0000256" key="5">
    <source>
        <dbReference type="ARBA" id="ARBA00004661"/>
    </source>
</evidence>
<dbReference type="InterPro" id="IPR030963">
    <property type="entry name" value="DHQ_synth_fam"/>
</dbReference>
<comment type="cofactor">
    <cofactor evidence="2 18">
        <name>NAD(+)</name>
        <dbReference type="ChEBI" id="CHEBI:57540"/>
    </cofactor>
</comment>
<evidence type="ECO:0000256" key="17">
    <source>
        <dbReference type="ARBA" id="ARBA00023285"/>
    </source>
</evidence>
<dbReference type="NCBIfam" id="TIGR01357">
    <property type="entry name" value="aroB"/>
    <property type="match status" value="1"/>
</dbReference>
<keyword evidence="12 18" id="KW-0547">Nucleotide-binding</keyword>
<dbReference type="CDD" id="cd08195">
    <property type="entry name" value="DHQS"/>
    <property type="match status" value="1"/>
</dbReference>
<protein>
    <recommendedName>
        <fullName evidence="8 18">3-dehydroquinate synthase</fullName>
        <shortName evidence="18">DHQS</shortName>
        <ecNumber evidence="7 18">4.2.3.4</ecNumber>
    </recommendedName>
</protein>
<feature type="binding site" evidence="18">
    <location>
        <begin position="128"/>
        <end position="129"/>
    </location>
    <ligand>
        <name>NAD(+)</name>
        <dbReference type="ChEBI" id="CHEBI:57540"/>
    </ligand>
</feature>
<dbReference type="GO" id="GO:0009423">
    <property type="term" value="P:chorismate biosynthetic process"/>
    <property type="evidence" value="ECO:0007669"/>
    <property type="project" value="UniProtKB-UniRule"/>
</dbReference>
<keyword evidence="15 18" id="KW-0057">Aromatic amino acid biosynthesis</keyword>
<accession>A0A0U2YQG5</accession>
<evidence type="ECO:0000256" key="8">
    <source>
        <dbReference type="ARBA" id="ARBA00017684"/>
    </source>
</evidence>
<dbReference type="AlphaFoldDB" id="A0A0U2YQG5"/>
<evidence type="ECO:0000256" key="7">
    <source>
        <dbReference type="ARBA" id="ARBA00013031"/>
    </source>
</evidence>
<feature type="binding site" evidence="18">
    <location>
        <position position="261"/>
    </location>
    <ligand>
        <name>Zn(2+)</name>
        <dbReference type="ChEBI" id="CHEBI:29105"/>
    </ligand>
</feature>
<keyword evidence="22" id="KW-1185">Reference proteome</keyword>
<comment type="subcellular location">
    <subcellularLocation>
        <location evidence="4 18">Cytoplasm</location>
    </subcellularLocation>
</comment>
<evidence type="ECO:0000313" key="21">
    <source>
        <dbReference type="EMBL" id="ALS73854.1"/>
    </source>
</evidence>
<gene>
    <name evidence="18" type="primary">aroB</name>
    <name evidence="21" type="ORF">AUC31_00690</name>
</gene>
<dbReference type="Pfam" id="PF24621">
    <property type="entry name" value="DHQS_C"/>
    <property type="match status" value="1"/>
</dbReference>
<reference evidence="21" key="1">
    <citation type="submission" date="2016-01" db="EMBL/GenBank/DDBJ databases">
        <title>Complete genome of Planococcus rifietoensis type strain M8.</title>
        <authorList>
            <person name="See-Too W.S."/>
        </authorList>
    </citation>
    <scope>NUCLEOTIDE SEQUENCE [LARGE SCALE GENOMIC DNA]</scope>
    <source>
        <strain evidence="21">M8</strain>
    </source>
</reference>
<dbReference type="PIRSF" id="PIRSF001455">
    <property type="entry name" value="DHQ_synth"/>
    <property type="match status" value="1"/>
</dbReference>
<proteinExistence type="inferred from homology"/>
<dbReference type="KEGG" id="prt:AUC31_00690"/>
<comment type="cofactor">
    <cofactor evidence="18">
        <name>Co(2+)</name>
        <dbReference type="ChEBI" id="CHEBI:48828"/>
    </cofactor>
    <cofactor evidence="18">
        <name>Zn(2+)</name>
        <dbReference type="ChEBI" id="CHEBI:29105"/>
    </cofactor>
    <text evidence="18">Binds 1 divalent metal cation per subunit. Can use either Co(2+) or Zn(2+).</text>
</comment>
<dbReference type="GO" id="GO:0009073">
    <property type="term" value="P:aromatic amino acid family biosynthetic process"/>
    <property type="evidence" value="ECO:0007669"/>
    <property type="project" value="UniProtKB-KW"/>
</dbReference>
<evidence type="ECO:0000256" key="12">
    <source>
        <dbReference type="ARBA" id="ARBA00022741"/>
    </source>
</evidence>
<dbReference type="GO" id="GO:0008652">
    <property type="term" value="P:amino acid biosynthetic process"/>
    <property type="evidence" value="ECO:0007669"/>
    <property type="project" value="UniProtKB-KW"/>
</dbReference>
<evidence type="ECO:0000256" key="16">
    <source>
        <dbReference type="ARBA" id="ARBA00023239"/>
    </source>
</evidence>